<name>A0A815HC82_9BILA</name>
<dbReference type="Proteomes" id="UP000663829">
    <property type="component" value="Unassembled WGS sequence"/>
</dbReference>
<reference evidence="2" key="1">
    <citation type="submission" date="2021-02" db="EMBL/GenBank/DDBJ databases">
        <authorList>
            <person name="Nowell W R."/>
        </authorList>
    </citation>
    <scope>NUCLEOTIDE SEQUENCE</scope>
</reference>
<dbReference type="Proteomes" id="UP000677228">
    <property type="component" value="Unassembled WGS sequence"/>
</dbReference>
<comment type="caution">
    <text evidence="2">The sequence shown here is derived from an EMBL/GenBank/DDBJ whole genome shotgun (WGS) entry which is preliminary data.</text>
</comment>
<evidence type="ECO:0000313" key="4">
    <source>
        <dbReference type="EMBL" id="CAF4183101.1"/>
    </source>
</evidence>
<dbReference type="Proteomes" id="UP000681722">
    <property type="component" value="Unassembled WGS sequence"/>
</dbReference>
<evidence type="ECO:0000313" key="5">
    <source>
        <dbReference type="EMBL" id="CAF4220042.1"/>
    </source>
</evidence>
<evidence type="ECO:0000313" key="3">
    <source>
        <dbReference type="EMBL" id="CAF1374197.1"/>
    </source>
</evidence>
<dbReference type="EMBL" id="CAJOBC010064120">
    <property type="protein sequence ID" value="CAF4220042.1"/>
    <property type="molecule type" value="Genomic_DNA"/>
</dbReference>
<proteinExistence type="predicted"/>
<evidence type="ECO:0000313" key="6">
    <source>
        <dbReference type="Proteomes" id="UP000663829"/>
    </source>
</evidence>
<organism evidence="2 6">
    <name type="scientific">Didymodactylos carnosus</name>
    <dbReference type="NCBI Taxonomy" id="1234261"/>
    <lineage>
        <taxon>Eukaryota</taxon>
        <taxon>Metazoa</taxon>
        <taxon>Spiralia</taxon>
        <taxon>Gnathifera</taxon>
        <taxon>Rotifera</taxon>
        <taxon>Eurotatoria</taxon>
        <taxon>Bdelloidea</taxon>
        <taxon>Philodinida</taxon>
        <taxon>Philodinidae</taxon>
        <taxon>Didymodactylos</taxon>
    </lineage>
</organism>
<keyword evidence="6" id="KW-1185">Reference proteome</keyword>
<dbReference type="EMBL" id="CAJNOQ010014881">
    <property type="protein sequence ID" value="CAF1350361.1"/>
    <property type="molecule type" value="Genomic_DNA"/>
</dbReference>
<evidence type="ECO:0000313" key="2">
    <source>
        <dbReference type="EMBL" id="CAF1350361.1"/>
    </source>
</evidence>
<gene>
    <name evidence="2" type="ORF">GPM918_LOCUS30878</name>
    <name evidence="3" type="ORF">OVA965_LOCUS31809</name>
    <name evidence="5" type="ORF">SRO942_LOCUS31509</name>
    <name evidence="4" type="ORF">TMI583_LOCUS32651</name>
</gene>
<dbReference type="AlphaFoldDB" id="A0A815HC82"/>
<dbReference type="Proteomes" id="UP000682733">
    <property type="component" value="Unassembled WGS sequence"/>
</dbReference>
<dbReference type="EMBL" id="CAJOBA010045928">
    <property type="protein sequence ID" value="CAF4183101.1"/>
    <property type="molecule type" value="Genomic_DNA"/>
</dbReference>
<accession>A0A815HC82</accession>
<evidence type="ECO:0000256" key="1">
    <source>
        <dbReference type="SAM" id="MobiDB-lite"/>
    </source>
</evidence>
<protein>
    <submittedName>
        <fullName evidence="2">Uncharacterized protein</fullName>
    </submittedName>
</protein>
<feature type="region of interest" description="Disordered" evidence="1">
    <location>
        <begin position="443"/>
        <end position="462"/>
    </location>
</feature>
<sequence>MGNCIGKKSYKSQDHHKDLRKLSPCFIRTSKLYKTNPNSLLSRKKQLIENYNEHTVQKKPNRMEQNQTYIVLPCPSPSSLPPTSPMTYILPDEVDYYTENYFNYSNVKETDILSDDDLVEEASPIIQSPSLSPSSSSSLLSSSFNRDQTIENRNIAKIRHSPSPPLPCSKRFKKIDITTTFNDNYYVFNPTINLTSVTFITQDDKYLTSSVFNNNYHYHPSNDIVQNNDDILCSSSHLIESTATTLLNNINSLNDSYTSESSSKINMGQLISKFNNNNGNVENEIECLIRHDDKIINATIFNEKEEKNQIFKDIELKEEDEILVENDQKDMQDENKCDDTIPMLHDNHITMNDVTTTTTESIGNDNTDNLTSDESNNQFIHQNTQEIDLDNNVCKISEEQEKPVILTIEEQTRYYTTEIDNENLKKLSLNEMDNEQTSIDTCFTEQSSEQPSSPSTSNSSLSSQLSFSSTELVVSSRSSSSPCSISPKNRRNYTKNHYSTNLLSLINCQQTYLSNNNQFLSSHIYLPCIVSSHQQSQQRGEQINIMHDIHQYIDVDECYTLSSIVDDIIQQQIQQNSRQFIRIHRRKKTVLVGHKKLEATPIRYV</sequence>
<dbReference type="EMBL" id="CAJNOK010024257">
    <property type="protein sequence ID" value="CAF1374197.1"/>
    <property type="molecule type" value="Genomic_DNA"/>
</dbReference>